<proteinExistence type="predicted"/>
<dbReference type="Pfam" id="PF21922">
    <property type="entry name" value="PBP_dimer_2"/>
    <property type="match status" value="1"/>
</dbReference>
<dbReference type="InterPro" id="IPR012338">
    <property type="entry name" value="Beta-lactam/transpept-like"/>
</dbReference>
<dbReference type="Proteomes" id="UP000215332">
    <property type="component" value="Chromosome 1"/>
</dbReference>
<name>A0A239WAR4_9ACTN</name>
<dbReference type="Gene3D" id="3.90.1310.10">
    <property type="entry name" value="Penicillin-binding protein 2a (Domain 2)"/>
    <property type="match status" value="1"/>
</dbReference>
<evidence type="ECO:0000313" key="4">
    <source>
        <dbReference type="Proteomes" id="UP000215332"/>
    </source>
</evidence>
<dbReference type="GO" id="GO:0071972">
    <property type="term" value="F:peptidoglycan L,D-transpeptidase activity"/>
    <property type="evidence" value="ECO:0007669"/>
    <property type="project" value="TreeGrafter"/>
</dbReference>
<dbReference type="eggNOG" id="COG0768">
    <property type="taxonomic scope" value="Bacteria"/>
</dbReference>
<dbReference type="EMBL" id="LT906441">
    <property type="protein sequence ID" value="SNV31299.1"/>
    <property type="molecule type" value="Genomic_DNA"/>
</dbReference>
<dbReference type="InterPro" id="IPR001460">
    <property type="entry name" value="PCN-bd_Tpept"/>
</dbReference>
<dbReference type="Pfam" id="PF00905">
    <property type="entry name" value="Transpeptidase"/>
    <property type="match status" value="1"/>
</dbReference>
<gene>
    <name evidence="3" type="primary">pbpA</name>
    <name evidence="3" type="ORF">SAMEA4412665_00583</name>
</gene>
<evidence type="ECO:0000259" key="1">
    <source>
        <dbReference type="Pfam" id="PF00905"/>
    </source>
</evidence>
<dbReference type="PANTHER" id="PTHR30627">
    <property type="entry name" value="PEPTIDOGLYCAN D,D-TRANSPEPTIDASE"/>
    <property type="match status" value="1"/>
</dbReference>
<accession>A0A239WAR4</accession>
<organism evidence="3 4">
    <name type="scientific">Cutibacterium granulosum</name>
    <dbReference type="NCBI Taxonomy" id="33011"/>
    <lineage>
        <taxon>Bacteria</taxon>
        <taxon>Bacillati</taxon>
        <taxon>Actinomycetota</taxon>
        <taxon>Actinomycetes</taxon>
        <taxon>Propionibacteriales</taxon>
        <taxon>Propionibacteriaceae</taxon>
        <taxon>Cutibacterium</taxon>
    </lineage>
</organism>
<feature type="domain" description="Penicillin binding protein A dimerisation" evidence="2">
    <location>
        <begin position="52"/>
        <end position="133"/>
    </location>
</feature>
<dbReference type="InterPro" id="IPR054120">
    <property type="entry name" value="PBPA_dimer"/>
</dbReference>
<evidence type="ECO:0000259" key="2">
    <source>
        <dbReference type="Pfam" id="PF21922"/>
    </source>
</evidence>
<dbReference type="AlphaFoldDB" id="A0A239WAR4"/>
<dbReference type="Gene3D" id="3.40.710.10">
    <property type="entry name" value="DD-peptidase/beta-lactamase superfamily"/>
    <property type="match status" value="1"/>
</dbReference>
<dbReference type="KEGG" id="cgrn:4412665_00583"/>
<reference evidence="3 4" key="1">
    <citation type="submission" date="2017-06" db="EMBL/GenBank/DDBJ databases">
        <authorList>
            <consortium name="Pathogen Informatics"/>
        </authorList>
    </citation>
    <scope>NUCLEOTIDE SEQUENCE [LARGE SCALE GENOMIC DNA]</scope>
    <source>
        <strain evidence="3 4">NCTC11865</strain>
    </source>
</reference>
<dbReference type="GO" id="GO:0005886">
    <property type="term" value="C:plasma membrane"/>
    <property type="evidence" value="ECO:0007669"/>
    <property type="project" value="TreeGrafter"/>
</dbReference>
<dbReference type="InterPro" id="IPR050515">
    <property type="entry name" value="Beta-lactam/transpept"/>
</dbReference>
<feature type="domain" description="Penicillin-binding protein transpeptidase" evidence="1">
    <location>
        <begin position="155"/>
        <end position="472"/>
    </location>
</feature>
<protein>
    <submittedName>
        <fullName evidence="3">Penicillin-binding protein A</fullName>
    </submittedName>
</protein>
<sequence length="475" mass="51048">MNRPIRAVAVFTALMFLALSINVTYAALFRQSDLNNDSRNTRVRDAEFSQNRGDILVGSTAVARTVASDGKFHYQRTYAHGRKYAPITGYYSYYYGRTMLEQTQNPQLTGTSDAQWLSRLTGTLGGHKPQGGSLLTTVNASAQDAAWEGLRGKKGAVVALDYSTGAVLAMASNPSFDPNLLATHDLKASQQSWKRLLDDPDNPMANRASREIYPPGSTFKLVTAAAALQHGYRPDSKVSSPRAYTLPSTTNSLTNEINCGGENITLTHALEISCNTAFAKLGVGLSERTLADQASKFGFGSRPDSDISMATSKFPTKLNDAQLALSSIGQYDVAASPLQMAMVAAGIANDGVLMEPYLTKSVRAANLQTVWTHKDTPMSTPMTRESAKQLQQMMVSVVNNGTGRNARISGVTVGGKTGTAQTSPDKPPYAWFVGWSDKPKVAVAVFVESSNTERSEIAGGRLGAPIARDVIEALR</sequence>
<dbReference type="PANTHER" id="PTHR30627:SF24">
    <property type="entry name" value="PENICILLIN-BINDING PROTEIN 4B"/>
    <property type="match status" value="1"/>
</dbReference>
<dbReference type="GO" id="GO:0071555">
    <property type="term" value="P:cell wall organization"/>
    <property type="evidence" value="ECO:0007669"/>
    <property type="project" value="TreeGrafter"/>
</dbReference>
<dbReference type="RefSeq" id="WP_021103809.1">
    <property type="nucleotide sequence ID" value="NZ_LT906441.1"/>
</dbReference>
<evidence type="ECO:0000313" key="3">
    <source>
        <dbReference type="EMBL" id="SNV31299.1"/>
    </source>
</evidence>
<dbReference type="GO" id="GO:0008658">
    <property type="term" value="F:penicillin binding"/>
    <property type="evidence" value="ECO:0007669"/>
    <property type="project" value="InterPro"/>
</dbReference>
<dbReference type="SUPFAM" id="SSF56601">
    <property type="entry name" value="beta-lactamase/transpeptidase-like"/>
    <property type="match status" value="1"/>
</dbReference>